<dbReference type="InterPro" id="IPR045340">
    <property type="entry name" value="DUF6533"/>
</dbReference>
<feature type="domain" description="DUF6533" evidence="2">
    <location>
        <begin position="16"/>
        <end position="61"/>
    </location>
</feature>
<dbReference type="HOGENOM" id="CLU_801960_0_0_1"/>
<organism evidence="3 4">
    <name type="scientific">Serendipita indica (strain DSM 11827)</name>
    <name type="common">Root endophyte fungus</name>
    <name type="synonym">Piriformospora indica</name>
    <dbReference type="NCBI Taxonomy" id="1109443"/>
    <lineage>
        <taxon>Eukaryota</taxon>
        <taxon>Fungi</taxon>
        <taxon>Dikarya</taxon>
        <taxon>Basidiomycota</taxon>
        <taxon>Agaricomycotina</taxon>
        <taxon>Agaricomycetes</taxon>
        <taxon>Sebacinales</taxon>
        <taxon>Serendipitaceae</taxon>
        <taxon>Serendipita</taxon>
    </lineage>
</organism>
<keyword evidence="1" id="KW-1133">Transmembrane helix</keyword>
<evidence type="ECO:0000313" key="4">
    <source>
        <dbReference type="Proteomes" id="UP000007148"/>
    </source>
</evidence>
<protein>
    <recommendedName>
        <fullName evidence="2">DUF6533 domain-containing protein</fullName>
    </recommendedName>
</protein>
<comment type="caution">
    <text evidence="3">The sequence shown here is derived from an EMBL/GenBank/DDBJ whole genome shotgun (WGS) entry which is preliminary data.</text>
</comment>
<feature type="transmembrane region" description="Helical" evidence="1">
    <location>
        <begin position="99"/>
        <end position="122"/>
    </location>
</feature>
<dbReference type="OrthoDB" id="2958007at2759"/>
<proteinExistence type="predicted"/>
<sequence length="304" mass="33903">MESFVLFLSYERIVKYTAVSATSVFIYDYILTLPLEISLTWTRWGGWLGKFVFFYVRTTGIGSPPDLTTGGHKSHRSHSRIYTLPLDDRMCTLYQKTRWIIVFMTIFYFVSAVGQIIAGILAMRILIPLTGSIDGHCALTGETPRNVDKIIAGSYLSMMPCETVILAATIGHSIWARRLQLLGNASSTLPILTRLYRDGVLYFGLALALRLCGALVWLVAPANLKLSADYCVYAFTSIFSYRFFLGLRESISRSRSTSSGLFATTTTTAETFALSQISNRNLGQSIHKPTARPLEKLDVELSQS</sequence>
<keyword evidence="4" id="KW-1185">Reference proteome</keyword>
<reference evidence="3 4" key="1">
    <citation type="journal article" date="2011" name="PLoS Pathog.">
        <title>Endophytic Life Strategies Decoded by Genome and Transcriptome Analyses of the Mutualistic Root Symbiont Piriformospora indica.</title>
        <authorList>
            <person name="Zuccaro A."/>
            <person name="Lahrmann U."/>
            <person name="Guldener U."/>
            <person name="Langen G."/>
            <person name="Pfiffi S."/>
            <person name="Biedenkopf D."/>
            <person name="Wong P."/>
            <person name="Samans B."/>
            <person name="Grimm C."/>
            <person name="Basiewicz M."/>
            <person name="Murat C."/>
            <person name="Martin F."/>
            <person name="Kogel K.H."/>
        </authorList>
    </citation>
    <scope>NUCLEOTIDE SEQUENCE [LARGE SCALE GENOMIC DNA]</scope>
    <source>
        <strain evidence="3 4">DSM 11827</strain>
    </source>
</reference>
<dbReference type="Pfam" id="PF20151">
    <property type="entry name" value="DUF6533"/>
    <property type="match status" value="1"/>
</dbReference>
<dbReference type="EMBL" id="CAFZ01000890">
    <property type="protein sequence ID" value="CCA76649.1"/>
    <property type="molecule type" value="Genomic_DNA"/>
</dbReference>
<dbReference type="Proteomes" id="UP000007148">
    <property type="component" value="Unassembled WGS sequence"/>
</dbReference>
<feature type="transmembrane region" description="Helical" evidence="1">
    <location>
        <begin position="226"/>
        <end position="245"/>
    </location>
</feature>
<dbReference type="AlphaFoldDB" id="G4TZA6"/>
<feature type="transmembrane region" description="Helical" evidence="1">
    <location>
        <begin position="200"/>
        <end position="220"/>
    </location>
</feature>
<evidence type="ECO:0000259" key="2">
    <source>
        <dbReference type="Pfam" id="PF20151"/>
    </source>
</evidence>
<accession>G4TZA6</accession>
<keyword evidence="1" id="KW-0812">Transmembrane</keyword>
<evidence type="ECO:0000313" key="3">
    <source>
        <dbReference type="EMBL" id="CCA76649.1"/>
    </source>
</evidence>
<evidence type="ECO:0000256" key="1">
    <source>
        <dbReference type="SAM" id="Phobius"/>
    </source>
</evidence>
<keyword evidence="1" id="KW-0472">Membrane</keyword>
<gene>
    <name evidence="3" type="ORF">PIIN_11808</name>
</gene>
<dbReference type="InParanoid" id="G4TZA6"/>
<name>G4TZA6_SERID</name>